<evidence type="ECO:0000259" key="5">
    <source>
        <dbReference type="Pfam" id="PF02797"/>
    </source>
</evidence>
<protein>
    <recommendedName>
        <fullName evidence="7">Chalcone synthase</fullName>
    </recommendedName>
</protein>
<evidence type="ECO:0008006" key="7">
    <source>
        <dbReference type="Google" id="ProtNLM"/>
    </source>
</evidence>
<sequence>MSRILSLATALPPYRFTQDQIRDTFGTVCRGQRGIERLLPVFDRTGVETRYFARPLEWYAEGQTFETRNDVYAECALELIEQAARSCLHRAGVSPDQIDHLYCVTTTGLTTPSLEARLSGRLGLRPDVRRCPLFGLGCAGGAGALVRASDVLRAYPGHRALVLSVELCSLVFSPTAGTATDVVGVALFGDGAAAVLLGGDDVSGTGPAVTQTRTHLFHEAPDLMGWRFTADGMRLILARGVPEFVDTTVKPVVEKFLMDQGLAIGDLRHLVLHPGGAKVMETYQSAFGLPAGAVDNSREAMRQYGNQSSASVLFMLHDLVASGRPVSGDSGLMMALGPGFSAEMLTLAW</sequence>
<dbReference type="PANTHER" id="PTHR11877:SF99">
    <property type="entry name" value="1,3,6,8-TETRAHYDROXYNAPHTHALENE SYNTHASE"/>
    <property type="match status" value="1"/>
</dbReference>
<dbReference type="InterPro" id="IPR001099">
    <property type="entry name" value="Chalcone/stilbene_synt_N"/>
</dbReference>
<evidence type="ECO:0000313" key="6">
    <source>
        <dbReference type="EMBL" id="SVA11170.1"/>
    </source>
</evidence>
<dbReference type="GO" id="GO:0030639">
    <property type="term" value="P:polyketide biosynthetic process"/>
    <property type="evidence" value="ECO:0007669"/>
    <property type="project" value="TreeGrafter"/>
</dbReference>
<gene>
    <name evidence="6" type="ORF">METZ01_LOCUS64024</name>
</gene>
<dbReference type="InterPro" id="IPR016039">
    <property type="entry name" value="Thiolase-like"/>
</dbReference>
<evidence type="ECO:0000259" key="4">
    <source>
        <dbReference type="Pfam" id="PF00195"/>
    </source>
</evidence>
<keyword evidence="2" id="KW-0808">Transferase</keyword>
<proteinExistence type="inferred from homology"/>
<dbReference type="SUPFAM" id="SSF53901">
    <property type="entry name" value="Thiolase-like"/>
    <property type="match status" value="2"/>
</dbReference>
<dbReference type="AlphaFoldDB" id="A0A381T4Q5"/>
<dbReference type="PIRSF" id="PIRSF000451">
    <property type="entry name" value="PKS_III"/>
    <property type="match status" value="1"/>
</dbReference>
<dbReference type="EMBL" id="UINC01004023">
    <property type="protein sequence ID" value="SVA11170.1"/>
    <property type="molecule type" value="Genomic_DNA"/>
</dbReference>
<accession>A0A381T4Q5</accession>
<dbReference type="InterPro" id="IPR012328">
    <property type="entry name" value="Chalcone/stilbene_synt_C"/>
</dbReference>
<feature type="domain" description="Chalcone/stilbene synthase N-terminal" evidence="4">
    <location>
        <begin position="3"/>
        <end position="200"/>
    </location>
</feature>
<evidence type="ECO:0000256" key="2">
    <source>
        <dbReference type="ARBA" id="ARBA00022679"/>
    </source>
</evidence>
<dbReference type="GO" id="GO:0016747">
    <property type="term" value="F:acyltransferase activity, transferring groups other than amino-acyl groups"/>
    <property type="evidence" value="ECO:0007669"/>
    <property type="project" value="InterPro"/>
</dbReference>
<dbReference type="Gene3D" id="3.40.47.10">
    <property type="match status" value="2"/>
</dbReference>
<reference evidence="6" key="1">
    <citation type="submission" date="2018-05" db="EMBL/GenBank/DDBJ databases">
        <authorList>
            <person name="Lanie J.A."/>
            <person name="Ng W.-L."/>
            <person name="Kazmierczak K.M."/>
            <person name="Andrzejewski T.M."/>
            <person name="Davidsen T.M."/>
            <person name="Wayne K.J."/>
            <person name="Tettelin H."/>
            <person name="Glass J.I."/>
            <person name="Rusch D."/>
            <person name="Podicherti R."/>
            <person name="Tsui H.-C.T."/>
            <person name="Winkler M.E."/>
        </authorList>
    </citation>
    <scope>NUCLEOTIDE SEQUENCE</scope>
</reference>
<name>A0A381T4Q5_9ZZZZ</name>
<dbReference type="Pfam" id="PF00195">
    <property type="entry name" value="Chal_sti_synt_N"/>
    <property type="match status" value="1"/>
</dbReference>
<organism evidence="6">
    <name type="scientific">marine metagenome</name>
    <dbReference type="NCBI Taxonomy" id="408172"/>
    <lineage>
        <taxon>unclassified sequences</taxon>
        <taxon>metagenomes</taxon>
        <taxon>ecological metagenomes</taxon>
    </lineage>
</organism>
<dbReference type="InterPro" id="IPR011141">
    <property type="entry name" value="Polyketide_synthase_type-III"/>
</dbReference>
<dbReference type="PANTHER" id="PTHR11877">
    <property type="entry name" value="HYDROXYMETHYLGLUTARYL-COA SYNTHASE"/>
    <property type="match status" value="1"/>
</dbReference>
<dbReference type="CDD" id="cd00831">
    <property type="entry name" value="CHS_like"/>
    <property type="match status" value="1"/>
</dbReference>
<dbReference type="Pfam" id="PF02797">
    <property type="entry name" value="Chal_sti_synt_C"/>
    <property type="match status" value="1"/>
</dbReference>
<comment type="similarity">
    <text evidence="1">Belongs to the thiolase-like superfamily. Chalcone/stilbene synthases family.</text>
</comment>
<keyword evidence="3" id="KW-0012">Acyltransferase</keyword>
<feature type="domain" description="Chalcone/stilbene synthase C-terminal" evidence="5">
    <location>
        <begin position="224"/>
        <end position="346"/>
    </location>
</feature>
<evidence type="ECO:0000256" key="1">
    <source>
        <dbReference type="ARBA" id="ARBA00005531"/>
    </source>
</evidence>
<evidence type="ECO:0000256" key="3">
    <source>
        <dbReference type="ARBA" id="ARBA00023315"/>
    </source>
</evidence>